<dbReference type="Pfam" id="PF02272">
    <property type="entry name" value="DHHA1"/>
    <property type="match status" value="1"/>
</dbReference>
<dbReference type="PANTHER" id="PTHR30255:SF2">
    <property type="entry name" value="SINGLE-STRANDED-DNA-SPECIFIC EXONUCLEASE RECJ"/>
    <property type="match status" value="1"/>
</dbReference>
<gene>
    <name evidence="9" type="ORF">A3J66_03200</name>
</gene>
<evidence type="ECO:0000256" key="2">
    <source>
        <dbReference type="ARBA" id="ARBA00019841"/>
    </source>
</evidence>
<evidence type="ECO:0000256" key="3">
    <source>
        <dbReference type="ARBA" id="ARBA00022722"/>
    </source>
</evidence>
<dbReference type="InterPro" id="IPR051673">
    <property type="entry name" value="SSDNA_exonuclease_RecJ"/>
</dbReference>
<dbReference type="Pfam" id="PF01368">
    <property type="entry name" value="DHH"/>
    <property type="match status" value="1"/>
</dbReference>
<evidence type="ECO:0000256" key="4">
    <source>
        <dbReference type="ARBA" id="ARBA00022801"/>
    </source>
</evidence>
<dbReference type="SUPFAM" id="SSF64182">
    <property type="entry name" value="DHH phosphoesterases"/>
    <property type="match status" value="1"/>
</dbReference>
<evidence type="ECO:0000256" key="5">
    <source>
        <dbReference type="ARBA" id="ARBA00022839"/>
    </source>
</evidence>
<name>A0A1F6M8Q7_9BACT</name>
<dbReference type="InterPro" id="IPR038763">
    <property type="entry name" value="DHH_sf"/>
</dbReference>
<keyword evidence="4" id="KW-0378">Hydrolase</keyword>
<dbReference type="Gene3D" id="2.40.50.460">
    <property type="match status" value="1"/>
</dbReference>
<evidence type="ECO:0000259" key="7">
    <source>
        <dbReference type="Pfam" id="PF02272"/>
    </source>
</evidence>
<dbReference type="NCBIfam" id="TIGR00644">
    <property type="entry name" value="recJ"/>
    <property type="match status" value="1"/>
</dbReference>
<evidence type="ECO:0000259" key="6">
    <source>
        <dbReference type="Pfam" id="PF01368"/>
    </source>
</evidence>
<keyword evidence="3" id="KW-0540">Nuclease</keyword>
<accession>A0A1F6M8Q7</accession>
<evidence type="ECO:0000259" key="8">
    <source>
        <dbReference type="Pfam" id="PF17768"/>
    </source>
</evidence>
<dbReference type="GO" id="GO:0006281">
    <property type="term" value="P:DNA repair"/>
    <property type="evidence" value="ECO:0007669"/>
    <property type="project" value="InterPro"/>
</dbReference>
<dbReference type="GO" id="GO:0003676">
    <property type="term" value="F:nucleic acid binding"/>
    <property type="evidence" value="ECO:0007669"/>
    <property type="project" value="InterPro"/>
</dbReference>
<feature type="non-terminal residue" evidence="9">
    <location>
        <position position="586"/>
    </location>
</feature>
<dbReference type="InterPro" id="IPR001667">
    <property type="entry name" value="DDH_dom"/>
</dbReference>
<proteinExistence type="inferred from homology"/>
<reference evidence="9 10" key="1">
    <citation type="journal article" date="2016" name="Nat. Commun.">
        <title>Thousands of microbial genomes shed light on interconnected biogeochemical processes in an aquifer system.</title>
        <authorList>
            <person name="Anantharaman K."/>
            <person name="Brown C.T."/>
            <person name="Hug L.A."/>
            <person name="Sharon I."/>
            <person name="Castelle C.J."/>
            <person name="Probst A.J."/>
            <person name="Thomas B.C."/>
            <person name="Singh A."/>
            <person name="Wilkins M.J."/>
            <person name="Karaoz U."/>
            <person name="Brodie E.L."/>
            <person name="Williams K.H."/>
            <person name="Hubbard S.S."/>
            <person name="Banfield J.F."/>
        </authorList>
    </citation>
    <scope>NUCLEOTIDE SEQUENCE [LARGE SCALE GENOMIC DNA]</scope>
</reference>
<feature type="domain" description="RecJ OB" evidence="8">
    <location>
        <begin position="470"/>
        <end position="585"/>
    </location>
</feature>
<dbReference type="InterPro" id="IPR004610">
    <property type="entry name" value="RecJ"/>
</dbReference>
<keyword evidence="5 9" id="KW-0269">Exonuclease</keyword>
<dbReference type="InterPro" id="IPR041122">
    <property type="entry name" value="RecJ_OB"/>
</dbReference>
<dbReference type="GO" id="GO:0006310">
    <property type="term" value="P:DNA recombination"/>
    <property type="evidence" value="ECO:0007669"/>
    <property type="project" value="InterPro"/>
</dbReference>
<evidence type="ECO:0000313" key="10">
    <source>
        <dbReference type="Proteomes" id="UP000176282"/>
    </source>
</evidence>
<feature type="domain" description="DDH" evidence="6">
    <location>
        <begin position="79"/>
        <end position="214"/>
    </location>
</feature>
<protein>
    <recommendedName>
        <fullName evidence="2">Single-stranded-DNA-specific exonuclease RecJ</fullName>
    </recommendedName>
</protein>
<dbReference type="AlphaFoldDB" id="A0A1F6M8Q7"/>
<comment type="similarity">
    <text evidence="1">Belongs to the RecJ family.</text>
</comment>
<evidence type="ECO:0000313" key="9">
    <source>
        <dbReference type="EMBL" id="OGH67958.1"/>
    </source>
</evidence>
<dbReference type="GO" id="GO:0008409">
    <property type="term" value="F:5'-3' exonuclease activity"/>
    <property type="evidence" value="ECO:0007669"/>
    <property type="project" value="InterPro"/>
</dbReference>
<sequence>MKRRWQLLEAPPDSFLEQHPELMPIVAHLLYHRNIRTQEQMDEFLAPDYTQDVHDPFLFKDMHKAVQRLFQAIEHDEHITVHGDYDADGVSASAILTDTLHALGAKNLDVFLPHRETDGYGLNPKTIHFLAEKGTNVIITCDCGISNHDEVALANESGIDVIITDHHTIPAALPDAYAIIHPKIETEPYPDKNLAGGGVAFKLAQALLHTHRATHETLPNGETHQGFEKWLLDMVAISSVADMVPLLGESRTLTRFGLIVLNKTRRIGLQKLLLEARLLSDDGTSKREIDADTIGFTIAPRINAAGRLNHANVAYQLLTTTDPEQAAELAFQLDQNNKDRQQMVDRCVTQAQKQAEEQKDSPILFLLDPSWNMGIVGLIASRVKERHQKPTIAMTEREGAISGSGRSIEGFNMIHGLQQMPDLFSKFGGHPMACGFTLASPASKEKFIQQLVDLYAHTVEPEMTIPTIAIDAEVNLEEINWELYDLLEKFKPFGQANPKPKYMAKNLTVVKTEAVGKNGKHLRLLVKHNTHVVRKTIGWRLCGDETDNKENWATLLQPGDKIDMVFEVEVNQWNGNRELQLTIIDL</sequence>
<dbReference type="Gene3D" id="3.90.1640.30">
    <property type="match status" value="1"/>
</dbReference>
<comment type="caution">
    <text evidence="9">The sequence shown here is derived from an EMBL/GenBank/DDBJ whole genome shotgun (WGS) entry which is preliminary data.</text>
</comment>
<dbReference type="InterPro" id="IPR003156">
    <property type="entry name" value="DHHA1_dom"/>
</dbReference>
<dbReference type="Proteomes" id="UP000176282">
    <property type="component" value="Unassembled WGS sequence"/>
</dbReference>
<organism evidence="9 10">
    <name type="scientific">Candidatus Magasanikbacteria bacterium RIFCSPHIGHO2_02_FULL_47_14</name>
    <dbReference type="NCBI Taxonomy" id="1798680"/>
    <lineage>
        <taxon>Bacteria</taxon>
        <taxon>Candidatus Magasanikiibacteriota</taxon>
    </lineage>
</organism>
<feature type="domain" description="DHHA1" evidence="7">
    <location>
        <begin position="366"/>
        <end position="452"/>
    </location>
</feature>
<dbReference type="PANTHER" id="PTHR30255">
    <property type="entry name" value="SINGLE-STRANDED-DNA-SPECIFIC EXONUCLEASE RECJ"/>
    <property type="match status" value="1"/>
</dbReference>
<dbReference type="EMBL" id="MFQB01000018">
    <property type="protein sequence ID" value="OGH67958.1"/>
    <property type="molecule type" value="Genomic_DNA"/>
</dbReference>
<evidence type="ECO:0000256" key="1">
    <source>
        <dbReference type="ARBA" id="ARBA00005915"/>
    </source>
</evidence>
<dbReference type="Pfam" id="PF17768">
    <property type="entry name" value="RecJ_OB"/>
    <property type="match status" value="1"/>
</dbReference>
<dbReference type="STRING" id="1798680.A3J66_03200"/>